<accession>A0A1J4SBS8</accession>
<proteinExistence type="predicted"/>
<dbReference type="EMBL" id="MNUO01000131">
    <property type="protein sequence ID" value="OIN95677.1"/>
    <property type="molecule type" value="Genomic_DNA"/>
</dbReference>
<dbReference type="EC" id="2.1.1.72" evidence="1"/>
<evidence type="ECO:0000313" key="7">
    <source>
        <dbReference type="Proteomes" id="UP000182278"/>
    </source>
</evidence>
<name>A0A1J4SBS8_9BACT</name>
<dbReference type="GO" id="GO:0009007">
    <property type="term" value="F:site-specific DNA-methyltransferase (adenine-specific) activity"/>
    <property type="evidence" value="ECO:0007669"/>
    <property type="project" value="UniProtKB-EC"/>
</dbReference>
<keyword evidence="3" id="KW-0808">Transferase</keyword>
<comment type="catalytic activity">
    <reaction evidence="5">
        <text>a 2'-deoxyadenosine in DNA + S-adenosyl-L-methionine = an N(6)-methyl-2'-deoxyadenosine in DNA + S-adenosyl-L-homocysteine + H(+)</text>
        <dbReference type="Rhea" id="RHEA:15197"/>
        <dbReference type="Rhea" id="RHEA-COMP:12418"/>
        <dbReference type="Rhea" id="RHEA-COMP:12419"/>
        <dbReference type="ChEBI" id="CHEBI:15378"/>
        <dbReference type="ChEBI" id="CHEBI:57856"/>
        <dbReference type="ChEBI" id="CHEBI:59789"/>
        <dbReference type="ChEBI" id="CHEBI:90615"/>
        <dbReference type="ChEBI" id="CHEBI:90616"/>
        <dbReference type="EC" id="2.1.1.72"/>
    </reaction>
</comment>
<dbReference type="AlphaFoldDB" id="A0A1J4SBS8"/>
<evidence type="ECO:0000256" key="1">
    <source>
        <dbReference type="ARBA" id="ARBA00011900"/>
    </source>
</evidence>
<evidence type="ECO:0000256" key="3">
    <source>
        <dbReference type="ARBA" id="ARBA00022679"/>
    </source>
</evidence>
<comment type="caution">
    <text evidence="6">The sequence shown here is derived from an EMBL/GenBank/DDBJ whole genome shotgun (WGS) entry which is preliminary data.</text>
</comment>
<dbReference type="GO" id="GO:0032259">
    <property type="term" value="P:methylation"/>
    <property type="evidence" value="ECO:0007669"/>
    <property type="project" value="UniProtKB-KW"/>
</dbReference>
<dbReference type="GO" id="GO:0009307">
    <property type="term" value="P:DNA restriction-modification system"/>
    <property type="evidence" value="ECO:0007669"/>
    <property type="project" value="InterPro"/>
</dbReference>
<protein>
    <recommendedName>
        <fullName evidence="1">site-specific DNA-methyltransferase (adenine-specific)</fullName>
        <ecNumber evidence="1">2.1.1.72</ecNumber>
    </recommendedName>
</protein>
<dbReference type="InterPro" id="IPR029063">
    <property type="entry name" value="SAM-dependent_MTases_sf"/>
</dbReference>
<organism evidence="6 7">
    <name type="scientific">Candidatus Desantisbacteria bacterium CG1_02_38_46</name>
    <dbReference type="NCBI Taxonomy" id="1817893"/>
    <lineage>
        <taxon>Bacteria</taxon>
        <taxon>Candidatus Desantisiibacteriota</taxon>
    </lineage>
</organism>
<dbReference type="PRINTS" id="PR00505">
    <property type="entry name" value="D12N6MTFRASE"/>
</dbReference>
<keyword evidence="4" id="KW-0949">S-adenosyl-L-methionine</keyword>
<dbReference type="InterPro" id="IPR012327">
    <property type="entry name" value="MeTrfase_D12"/>
</dbReference>
<keyword evidence="2" id="KW-0489">Methyltransferase</keyword>
<evidence type="ECO:0000313" key="6">
    <source>
        <dbReference type="EMBL" id="OIN95677.1"/>
    </source>
</evidence>
<dbReference type="Proteomes" id="UP000182278">
    <property type="component" value="Unassembled WGS sequence"/>
</dbReference>
<dbReference type="PROSITE" id="PS00092">
    <property type="entry name" value="N6_MTASE"/>
    <property type="match status" value="1"/>
</dbReference>
<evidence type="ECO:0000256" key="4">
    <source>
        <dbReference type="ARBA" id="ARBA00022691"/>
    </source>
</evidence>
<dbReference type="STRING" id="1817893.AUJ66_08590"/>
<evidence type="ECO:0000256" key="2">
    <source>
        <dbReference type="ARBA" id="ARBA00022603"/>
    </source>
</evidence>
<dbReference type="SUPFAM" id="SSF53335">
    <property type="entry name" value="S-adenosyl-L-methionine-dependent methyltransferases"/>
    <property type="match status" value="1"/>
</dbReference>
<dbReference type="Pfam" id="PF02086">
    <property type="entry name" value="MethyltransfD12"/>
    <property type="match status" value="1"/>
</dbReference>
<gene>
    <name evidence="6" type="ORF">AUJ66_08590</name>
</gene>
<reference evidence="6 7" key="1">
    <citation type="journal article" date="2016" name="Environ. Microbiol.">
        <title>Genomic resolution of a cold subsurface aquifer community provides metabolic insights for novel microbes adapted to high CO concentrations.</title>
        <authorList>
            <person name="Probst A.J."/>
            <person name="Castelle C.J."/>
            <person name="Singh A."/>
            <person name="Brown C.T."/>
            <person name="Anantharaman K."/>
            <person name="Sharon I."/>
            <person name="Hug L.A."/>
            <person name="Burstein D."/>
            <person name="Emerson J.B."/>
            <person name="Thomas B.C."/>
            <person name="Banfield J.F."/>
        </authorList>
    </citation>
    <scope>NUCLEOTIDE SEQUENCE [LARGE SCALE GENOMIC DNA]</scope>
    <source>
        <strain evidence="6">CG1_02_38_46</strain>
    </source>
</reference>
<dbReference type="GO" id="GO:0003676">
    <property type="term" value="F:nucleic acid binding"/>
    <property type="evidence" value="ECO:0007669"/>
    <property type="project" value="InterPro"/>
</dbReference>
<sequence length="347" mass="41354">MVNMIENICFPQTQYFGSKEKLGSFIIENVEKYIGLEKINTVFDAFSGSAYVGYIFKLLNKKVIGNDYLKFNYHVGNSLLVNNNITLGKKEIDVLFAFNKNKRQFFEKVYSDLFYTKEECKTLDNFRYNNEKLKGIKRSLSFAIMTKVLINMIPFGKFNYTTAIPYRNSKFKSYLNNYNIKEKFIEYSKIWNAAIYDNKKKNEMYCASTPNIVRNIKADLIYIDPPYIGTDYPDYYRYYHFLETFVVYPAKPVFIKKTKEVVKEKSRFSLNDKQEILKQFKILFERSGHIKYWVLSHNMKGYPSLNDFKELITTINDKRKINIIEKEYIYKSGYKRKNNYEYLLIAK</sequence>
<dbReference type="InterPro" id="IPR002052">
    <property type="entry name" value="DNA_methylase_N6_adenine_CS"/>
</dbReference>
<evidence type="ECO:0000256" key="5">
    <source>
        <dbReference type="ARBA" id="ARBA00047942"/>
    </source>
</evidence>